<feature type="compositionally biased region" description="Pro residues" evidence="1">
    <location>
        <begin position="247"/>
        <end position="256"/>
    </location>
</feature>
<dbReference type="AlphaFoldDB" id="A0A024U191"/>
<organism evidence="2">
    <name type="scientific">Aphanomyces invadans</name>
    <dbReference type="NCBI Taxonomy" id="157072"/>
    <lineage>
        <taxon>Eukaryota</taxon>
        <taxon>Sar</taxon>
        <taxon>Stramenopiles</taxon>
        <taxon>Oomycota</taxon>
        <taxon>Saprolegniomycetes</taxon>
        <taxon>Saprolegniales</taxon>
        <taxon>Verrucalvaceae</taxon>
        <taxon>Aphanomyces</taxon>
    </lineage>
</organism>
<feature type="region of interest" description="Disordered" evidence="1">
    <location>
        <begin position="406"/>
        <end position="435"/>
    </location>
</feature>
<feature type="compositionally biased region" description="Basic residues" evidence="1">
    <location>
        <begin position="163"/>
        <end position="180"/>
    </location>
</feature>
<accession>A0A024U191</accession>
<feature type="region of interest" description="Disordered" evidence="1">
    <location>
        <begin position="158"/>
        <end position="194"/>
    </location>
</feature>
<protein>
    <submittedName>
        <fullName evidence="2">Uncharacterized protein</fullName>
    </submittedName>
</protein>
<feature type="compositionally biased region" description="Polar residues" evidence="1">
    <location>
        <begin position="24"/>
        <end position="39"/>
    </location>
</feature>
<evidence type="ECO:0000256" key="1">
    <source>
        <dbReference type="SAM" id="MobiDB-lite"/>
    </source>
</evidence>
<feature type="compositionally biased region" description="Low complexity" evidence="1">
    <location>
        <begin position="226"/>
        <end position="246"/>
    </location>
</feature>
<feature type="region of interest" description="Disordered" evidence="1">
    <location>
        <begin position="1"/>
        <end position="44"/>
    </location>
</feature>
<gene>
    <name evidence="2" type="ORF">H310_07454</name>
</gene>
<feature type="region of interest" description="Disordered" evidence="1">
    <location>
        <begin position="290"/>
        <end position="318"/>
    </location>
</feature>
<proteinExistence type="predicted"/>
<reference evidence="2" key="1">
    <citation type="submission" date="2013-12" db="EMBL/GenBank/DDBJ databases">
        <title>The Genome Sequence of Aphanomyces invadans NJM9701.</title>
        <authorList>
            <consortium name="The Broad Institute Genomics Platform"/>
            <person name="Russ C."/>
            <person name="Tyler B."/>
            <person name="van West P."/>
            <person name="Dieguez-Uribeondo J."/>
            <person name="Young S.K."/>
            <person name="Zeng Q."/>
            <person name="Gargeya S."/>
            <person name="Fitzgerald M."/>
            <person name="Abouelleil A."/>
            <person name="Alvarado L."/>
            <person name="Chapman S.B."/>
            <person name="Gainer-Dewar J."/>
            <person name="Goldberg J."/>
            <person name="Griggs A."/>
            <person name="Gujja S."/>
            <person name="Hansen M."/>
            <person name="Howarth C."/>
            <person name="Imamovic A."/>
            <person name="Ireland A."/>
            <person name="Larimer J."/>
            <person name="McCowan C."/>
            <person name="Murphy C."/>
            <person name="Pearson M."/>
            <person name="Poon T.W."/>
            <person name="Priest M."/>
            <person name="Roberts A."/>
            <person name="Saif S."/>
            <person name="Shea T."/>
            <person name="Sykes S."/>
            <person name="Wortman J."/>
            <person name="Nusbaum C."/>
            <person name="Birren B."/>
        </authorList>
    </citation>
    <scope>NUCLEOTIDE SEQUENCE [LARGE SCALE GENOMIC DNA]</scope>
    <source>
        <strain evidence="2">NJM9701</strain>
    </source>
</reference>
<sequence>MERGHSASDSTQGTSSRRCHRPTDTSFSCQPPQPASSATMDDVRVLPRLDYPATDTLFPEAARSRSNTRQSCMAQRNDDECEFDQSLVHALNQHFPSLDASKAQPGVCGPLSNAPTVDLAMDHSAPDDEDDVLLMDKDDDDDEFLRQVQIQVTQAAAVVANPAKHRSKHGRKNSHLRTHPHVNAATPPPVHEQPLHRPAKRITATHFHANTGLSVTQPCELPTILSPAATTDPTNTTTSNDDTAPVALPPLPPVTPPRSSHGDVDPTTLLSWGEMPDSMEVVDEDALVPGNLHATPETGQEHWPPLHQHHDGDASPSRTTSEVKVQAWLRQKQRLHQKRHQQHTALVVVDKAKRQADSDSQYRLWLAQKKKQRKREKAAATAKLVRQQNERLRRLQVQAVEIQTIQAHTKARRHASQKPKKARPPRRTRDAPTRCDASVGAAPFMKHEREVATTMQRLDDVERVLVQIAARALRIP</sequence>
<feature type="compositionally biased region" description="Basic residues" evidence="1">
    <location>
        <begin position="409"/>
        <end position="426"/>
    </location>
</feature>
<dbReference type="RefSeq" id="XP_008871039.1">
    <property type="nucleotide sequence ID" value="XM_008872817.1"/>
</dbReference>
<feature type="region of interest" description="Disordered" evidence="1">
    <location>
        <begin position="224"/>
        <end position="269"/>
    </location>
</feature>
<evidence type="ECO:0000313" key="2">
    <source>
        <dbReference type="EMBL" id="ETW00014.1"/>
    </source>
</evidence>
<dbReference type="EMBL" id="KI913965">
    <property type="protein sequence ID" value="ETW00014.1"/>
    <property type="molecule type" value="Genomic_DNA"/>
</dbReference>
<feature type="compositionally biased region" description="Polar residues" evidence="1">
    <location>
        <begin position="7"/>
        <end position="16"/>
    </location>
</feature>
<name>A0A024U191_9STRA</name>
<dbReference type="GeneID" id="20084504"/>
<dbReference type="VEuPathDB" id="FungiDB:H310_07454"/>